<name>A0ABT7EUI6_9GAMM</name>
<comment type="caution">
    <text evidence="1">The sequence shown here is derived from an EMBL/GenBank/DDBJ whole genome shotgun (WGS) entry which is preliminary data.</text>
</comment>
<accession>A0ABT7EUI6</accession>
<protein>
    <submittedName>
        <fullName evidence="1">Uncharacterized protein</fullName>
    </submittedName>
</protein>
<dbReference type="Proteomes" id="UP001231915">
    <property type="component" value="Unassembled WGS sequence"/>
</dbReference>
<keyword evidence="2" id="KW-1185">Reference proteome</keyword>
<evidence type="ECO:0000313" key="2">
    <source>
        <dbReference type="Proteomes" id="UP001231915"/>
    </source>
</evidence>
<reference evidence="1 2" key="1">
    <citation type="submission" date="2023-05" db="EMBL/GenBank/DDBJ databases">
        <title>Pseudoalteromonas ardens sp. nov., Pseudoalteromonas obscura sp. nov., and Pseudoalteromonas umbrosa sp. nov., isolated from the coral Montipora capitata.</title>
        <authorList>
            <person name="Thomas E.M."/>
            <person name="Smith E.M."/>
            <person name="Papke E."/>
            <person name="Shlafstein M.D."/>
            <person name="Oline D.K."/>
            <person name="Videau P."/>
            <person name="Saw J.H."/>
            <person name="Strangman W.K."/>
            <person name="Ushijima B."/>
        </authorList>
    </citation>
    <scope>NUCLEOTIDE SEQUENCE [LARGE SCALE GENOMIC DNA]</scope>
    <source>
        <strain evidence="1 2">P94</strain>
    </source>
</reference>
<feature type="non-terminal residue" evidence="1">
    <location>
        <position position="1"/>
    </location>
</feature>
<evidence type="ECO:0000313" key="1">
    <source>
        <dbReference type="EMBL" id="MDK2598725.1"/>
    </source>
</evidence>
<sequence length="62" mass="6925">NKRKPDSKESGFFRLSPSAVVKTAHFTLRKKSALTSFAVASLLHDKRKVKGANFTVLILYAF</sequence>
<organism evidence="1 2">
    <name type="scientific">Pseudoalteromonas obscura</name>
    <dbReference type="NCBI Taxonomy" id="3048491"/>
    <lineage>
        <taxon>Bacteria</taxon>
        <taxon>Pseudomonadati</taxon>
        <taxon>Pseudomonadota</taxon>
        <taxon>Gammaproteobacteria</taxon>
        <taxon>Alteromonadales</taxon>
        <taxon>Pseudoalteromonadaceae</taxon>
        <taxon>Pseudoalteromonas</taxon>
    </lineage>
</organism>
<gene>
    <name evidence="1" type="ORF">QNM18_27100</name>
</gene>
<dbReference type="EMBL" id="JASJUT010000023">
    <property type="protein sequence ID" value="MDK2598725.1"/>
    <property type="molecule type" value="Genomic_DNA"/>
</dbReference>
<dbReference type="RefSeq" id="WP_284138945.1">
    <property type="nucleotide sequence ID" value="NZ_JASJUT010000023.1"/>
</dbReference>
<proteinExistence type="predicted"/>